<sequence length="141" mass="15329">MSTSTTDSAILDRLEDLISRVFRHLAARTGGETGLSLSQRLVLRALSQSRMQVSDVAATLGVTLSAATGLIDRMARAGLVTRERDRGDRRVVWVRLTQEGRQALAAVDEARRQAVAQAVSRLSSGEVEQLLTLLERVETGT</sequence>
<proteinExistence type="predicted"/>
<evidence type="ECO:0000313" key="5">
    <source>
        <dbReference type="EMBL" id="BDG59280.1"/>
    </source>
</evidence>
<dbReference type="KEGG" id="cmic:caldi_03700"/>
<evidence type="ECO:0000256" key="1">
    <source>
        <dbReference type="ARBA" id="ARBA00023015"/>
    </source>
</evidence>
<feature type="domain" description="HTH marR-type" evidence="4">
    <location>
        <begin position="11"/>
        <end position="139"/>
    </location>
</feature>
<dbReference type="PROSITE" id="PS01117">
    <property type="entry name" value="HTH_MARR_1"/>
    <property type="match status" value="1"/>
</dbReference>
<dbReference type="SUPFAM" id="SSF46785">
    <property type="entry name" value="Winged helix' DNA-binding domain"/>
    <property type="match status" value="1"/>
</dbReference>
<accession>A0AA35CHU2</accession>
<dbReference type="PROSITE" id="PS50995">
    <property type="entry name" value="HTH_MARR_2"/>
    <property type="match status" value="1"/>
</dbReference>
<dbReference type="AlphaFoldDB" id="A0AA35CHU2"/>
<dbReference type="GO" id="GO:0006950">
    <property type="term" value="P:response to stress"/>
    <property type="evidence" value="ECO:0007669"/>
    <property type="project" value="TreeGrafter"/>
</dbReference>
<dbReference type="SMART" id="SM00347">
    <property type="entry name" value="HTH_MARR"/>
    <property type="match status" value="1"/>
</dbReference>
<dbReference type="GO" id="GO:0003677">
    <property type="term" value="F:DNA binding"/>
    <property type="evidence" value="ECO:0007669"/>
    <property type="project" value="UniProtKB-KW"/>
</dbReference>
<dbReference type="InterPro" id="IPR036390">
    <property type="entry name" value="WH_DNA-bd_sf"/>
</dbReference>
<gene>
    <name evidence="5" type="ORF">caldi_03700</name>
</gene>
<name>A0AA35CHU2_9FIRM</name>
<dbReference type="GO" id="GO:0003700">
    <property type="term" value="F:DNA-binding transcription factor activity"/>
    <property type="evidence" value="ECO:0007669"/>
    <property type="project" value="InterPro"/>
</dbReference>
<protein>
    <submittedName>
        <fullName evidence="5">MarR family transcriptional regulator</fullName>
    </submittedName>
</protein>
<keyword evidence="6" id="KW-1185">Reference proteome</keyword>
<organism evidence="5 6">
    <name type="scientific">Caldinitratiruptor microaerophilus</name>
    <dbReference type="NCBI Taxonomy" id="671077"/>
    <lineage>
        <taxon>Bacteria</taxon>
        <taxon>Bacillati</taxon>
        <taxon>Bacillota</taxon>
        <taxon>Clostridia</taxon>
        <taxon>Eubacteriales</taxon>
        <taxon>Symbiobacteriaceae</taxon>
        <taxon>Caldinitratiruptor</taxon>
    </lineage>
</organism>
<dbReference type="PANTHER" id="PTHR33164:SF99">
    <property type="entry name" value="MARR FAMILY REGULATORY PROTEIN"/>
    <property type="match status" value="1"/>
</dbReference>
<evidence type="ECO:0000256" key="2">
    <source>
        <dbReference type="ARBA" id="ARBA00023125"/>
    </source>
</evidence>
<keyword evidence="3" id="KW-0804">Transcription</keyword>
<dbReference type="Gene3D" id="1.10.10.10">
    <property type="entry name" value="Winged helix-like DNA-binding domain superfamily/Winged helix DNA-binding domain"/>
    <property type="match status" value="1"/>
</dbReference>
<dbReference type="InterPro" id="IPR023187">
    <property type="entry name" value="Tscrpt_reg_MarR-type_CS"/>
</dbReference>
<dbReference type="InterPro" id="IPR000835">
    <property type="entry name" value="HTH_MarR-typ"/>
</dbReference>
<dbReference type="Proteomes" id="UP001163687">
    <property type="component" value="Chromosome"/>
</dbReference>
<keyword evidence="2" id="KW-0238">DNA-binding</keyword>
<dbReference type="InterPro" id="IPR036388">
    <property type="entry name" value="WH-like_DNA-bd_sf"/>
</dbReference>
<evidence type="ECO:0000259" key="4">
    <source>
        <dbReference type="PROSITE" id="PS50995"/>
    </source>
</evidence>
<dbReference type="Pfam" id="PF12802">
    <property type="entry name" value="MarR_2"/>
    <property type="match status" value="1"/>
</dbReference>
<evidence type="ECO:0000313" key="6">
    <source>
        <dbReference type="Proteomes" id="UP001163687"/>
    </source>
</evidence>
<evidence type="ECO:0000256" key="3">
    <source>
        <dbReference type="ARBA" id="ARBA00023163"/>
    </source>
</evidence>
<dbReference type="InterPro" id="IPR039422">
    <property type="entry name" value="MarR/SlyA-like"/>
</dbReference>
<dbReference type="RefSeq" id="WP_264843403.1">
    <property type="nucleotide sequence ID" value="NZ_AP025628.1"/>
</dbReference>
<dbReference type="PANTHER" id="PTHR33164">
    <property type="entry name" value="TRANSCRIPTIONAL REGULATOR, MARR FAMILY"/>
    <property type="match status" value="1"/>
</dbReference>
<keyword evidence="1" id="KW-0805">Transcription regulation</keyword>
<reference evidence="5" key="1">
    <citation type="submission" date="2022-03" db="EMBL/GenBank/DDBJ databases">
        <title>Complete genome sequence of Caldinitratiruptor microaerophilus.</title>
        <authorList>
            <person name="Mukaiyama R."/>
            <person name="Nishiyama T."/>
            <person name="Ueda K."/>
        </authorList>
    </citation>
    <scope>NUCLEOTIDE SEQUENCE</scope>
    <source>
        <strain evidence="5">JCM 16183</strain>
    </source>
</reference>
<dbReference type="PRINTS" id="PR00598">
    <property type="entry name" value="HTHMARR"/>
</dbReference>
<dbReference type="EMBL" id="AP025628">
    <property type="protein sequence ID" value="BDG59280.1"/>
    <property type="molecule type" value="Genomic_DNA"/>
</dbReference>